<organism evidence="3 4">
    <name type="scientific">Caenorhabditis remanei</name>
    <name type="common">Caenorhabditis vulgaris</name>
    <dbReference type="NCBI Taxonomy" id="31234"/>
    <lineage>
        <taxon>Eukaryota</taxon>
        <taxon>Metazoa</taxon>
        <taxon>Ecdysozoa</taxon>
        <taxon>Nematoda</taxon>
        <taxon>Chromadorea</taxon>
        <taxon>Rhabditida</taxon>
        <taxon>Rhabditina</taxon>
        <taxon>Rhabditomorpha</taxon>
        <taxon>Rhabditoidea</taxon>
        <taxon>Rhabditidae</taxon>
        <taxon>Peloderinae</taxon>
        <taxon>Caenorhabditis</taxon>
    </lineage>
</organism>
<keyword evidence="2" id="KW-0472">Membrane</keyword>
<keyword evidence="2" id="KW-0812">Transmembrane</keyword>
<dbReference type="PANTHER" id="PTHR47516:SF1">
    <property type="entry name" value="SERPENTINE RECEPTOR, CLASS T-RELATED"/>
    <property type="match status" value="1"/>
</dbReference>
<accession>A0A6A5HV60</accession>
<gene>
    <name evidence="3" type="ORF">GCK72_003362</name>
</gene>
<keyword evidence="2" id="KW-1133">Transmembrane helix</keyword>
<dbReference type="EMBL" id="WUAV01000001">
    <property type="protein sequence ID" value="KAF1771535.1"/>
    <property type="molecule type" value="Genomic_DNA"/>
</dbReference>
<dbReference type="GeneID" id="78773606"/>
<feature type="compositionally biased region" description="Acidic residues" evidence="1">
    <location>
        <begin position="141"/>
        <end position="163"/>
    </location>
</feature>
<sequence>MLDSLVYRIPFTSAVTFYASTMKPDSFIRYLVAAVYGFEYISQLYTVMFCLIRVLVLFHPKRHLKMSSSNLTPGQKFIRMVMKINSDPNSYIYEIPSEETLNDDVSTEPNVQKNPFLETLHRRLDQMMEAEGEVEEKNDSSDSDDGDSSDDEFLQEINGDQEQDLQPSTEENTVGEPRDLAESVCSILRRRMEVSWDKEKITPQIAGVYPGASQVNQPPAEAAEIRELKLALEKERKEHKETLSAPKTHAFGDPANPP</sequence>
<dbReference type="InterPro" id="IPR003839">
    <property type="entry name" value="7TM_GPCR_serpentine_rcpt_Sru"/>
</dbReference>
<dbReference type="KEGG" id="crq:GCK72_003362"/>
<feature type="region of interest" description="Disordered" evidence="1">
    <location>
        <begin position="233"/>
        <end position="258"/>
    </location>
</feature>
<feature type="region of interest" description="Disordered" evidence="1">
    <location>
        <begin position="131"/>
        <end position="180"/>
    </location>
</feature>
<feature type="compositionally biased region" description="Basic and acidic residues" evidence="1">
    <location>
        <begin position="233"/>
        <end position="242"/>
    </location>
</feature>
<dbReference type="RefSeq" id="XP_053592648.1">
    <property type="nucleotide sequence ID" value="XM_053724003.1"/>
</dbReference>
<dbReference type="Pfam" id="PF10322">
    <property type="entry name" value="7TM_GPCR_Sru"/>
    <property type="match status" value="1"/>
</dbReference>
<proteinExistence type="predicted"/>
<dbReference type="CTD" id="78773606"/>
<dbReference type="PANTHER" id="PTHR47516">
    <property type="entry name" value="SERPENTINE RECEPTOR, CLASS U-RELATED"/>
    <property type="match status" value="1"/>
</dbReference>
<evidence type="ECO:0000256" key="2">
    <source>
        <dbReference type="SAM" id="Phobius"/>
    </source>
</evidence>
<dbReference type="Proteomes" id="UP000483820">
    <property type="component" value="Chromosome I"/>
</dbReference>
<reference evidence="3 4" key="1">
    <citation type="submission" date="2019-12" db="EMBL/GenBank/DDBJ databases">
        <title>Chromosome-level assembly of the Caenorhabditis remanei genome.</title>
        <authorList>
            <person name="Teterina A.A."/>
            <person name="Willis J.H."/>
            <person name="Phillips P.C."/>
        </authorList>
    </citation>
    <scope>NUCLEOTIDE SEQUENCE [LARGE SCALE GENOMIC DNA]</scope>
    <source>
        <strain evidence="3 4">PX506</strain>
        <tissue evidence="3">Whole organism</tissue>
    </source>
</reference>
<name>A0A6A5HV60_CAERE</name>
<protein>
    <submittedName>
        <fullName evidence="3">Uncharacterized protein</fullName>
    </submittedName>
</protein>
<feature type="transmembrane region" description="Helical" evidence="2">
    <location>
        <begin position="40"/>
        <end position="58"/>
    </location>
</feature>
<evidence type="ECO:0000256" key="1">
    <source>
        <dbReference type="SAM" id="MobiDB-lite"/>
    </source>
</evidence>
<comment type="caution">
    <text evidence="3">The sequence shown here is derived from an EMBL/GenBank/DDBJ whole genome shotgun (WGS) entry which is preliminary data.</text>
</comment>
<evidence type="ECO:0000313" key="3">
    <source>
        <dbReference type="EMBL" id="KAF1771535.1"/>
    </source>
</evidence>
<dbReference type="AlphaFoldDB" id="A0A6A5HV60"/>
<evidence type="ECO:0000313" key="4">
    <source>
        <dbReference type="Proteomes" id="UP000483820"/>
    </source>
</evidence>